<comment type="caution">
    <text evidence="3">The sequence shown here is derived from an EMBL/GenBank/DDBJ whole genome shotgun (WGS) entry which is preliminary data.</text>
</comment>
<dbReference type="PANTHER" id="PTHR46148:SF59">
    <property type="entry name" value="NUCLEOTIDYLTRANSFERASE, RIBONUCLEASE H"/>
    <property type="match status" value="1"/>
</dbReference>
<feature type="domain" description="Tf2-1-like SH3-like" evidence="2">
    <location>
        <begin position="615"/>
        <end position="679"/>
    </location>
</feature>
<dbReference type="Pfam" id="PF24626">
    <property type="entry name" value="SH3_Tf2-1"/>
    <property type="match status" value="1"/>
</dbReference>
<dbReference type="GO" id="GO:0003964">
    <property type="term" value="F:RNA-directed DNA polymerase activity"/>
    <property type="evidence" value="ECO:0007669"/>
    <property type="project" value="UniProtKB-KW"/>
</dbReference>
<evidence type="ECO:0000259" key="2">
    <source>
        <dbReference type="Pfam" id="PF24626"/>
    </source>
</evidence>
<gene>
    <name evidence="3" type="ORF">Tci_239753</name>
</gene>
<dbReference type="SUPFAM" id="SSF56672">
    <property type="entry name" value="DNA/RNA polymerases"/>
    <property type="match status" value="1"/>
</dbReference>
<accession>A0A699GXB9</accession>
<organism evidence="3">
    <name type="scientific">Tanacetum cinerariifolium</name>
    <name type="common">Dalmatian daisy</name>
    <name type="synonym">Chrysanthemum cinerariifolium</name>
    <dbReference type="NCBI Taxonomy" id="118510"/>
    <lineage>
        <taxon>Eukaryota</taxon>
        <taxon>Viridiplantae</taxon>
        <taxon>Streptophyta</taxon>
        <taxon>Embryophyta</taxon>
        <taxon>Tracheophyta</taxon>
        <taxon>Spermatophyta</taxon>
        <taxon>Magnoliopsida</taxon>
        <taxon>eudicotyledons</taxon>
        <taxon>Gunneridae</taxon>
        <taxon>Pentapetalae</taxon>
        <taxon>asterids</taxon>
        <taxon>campanulids</taxon>
        <taxon>Asterales</taxon>
        <taxon>Asteraceae</taxon>
        <taxon>Asteroideae</taxon>
        <taxon>Anthemideae</taxon>
        <taxon>Anthemidinae</taxon>
        <taxon>Tanacetum</taxon>
    </lineage>
</organism>
<dbReference type="Gene3D" id="2.40.70.10">
    <property type="entry name" value="Acid Proteases"/>
    <property type="match status" value="1"/>
</dbReference>
<keyword evidence="3" id="KW-0548">Nucleotidyltransferase</keyword>
<keyword evidence="3" id="KW-0808">Transferase</keyword>
<proteinExistence type="predicted"/>
<feature type="region of interest" description="Disordered" evidence="1">
    <location>
        <begin position="184"/>
        <end position="204"/>
    </location>
</feature>
<keyword evidence="3" id="KW-0695">RNA-directed DNA polymerase</keyword>
<dbReference type="Gene3D" id="3.30.70.270">
    <property type="match status" value="3"/>
</dbReference>
<dbReference type="InterPro" id="IPR043128">
    <property type="entry name" value="Rev_trsase/Diguanyl_cyclase"/>
</dbReference>
<sequence length="726" mass="83718">MLAQVGNQGNIGNQNGNVVNEKVQENVRNVIVNGNWVGCSYKEFLACNPKEYDGKGGAVVLTRWIEKMKSVQDMSGCSVDQKVKYTIGSFVGLEKRKCGEPSKDKNGRDDNKRTRTENAFATIVNHVGKRKYGGMLRNVNPVNARDLTIRAYFECGSIDHVRSACPRLNKAQGPKENRPIQVVANNGGQGRENQGNQDRGIEPSELGSRYEIEITRGQLVKIDKVIKSFKLEIEGHDFDIDLIPFRHGSFDLIIGMEWLSNHKARIICHEKVVRIPLPDVKKQEEIVVVRDFPEVFSDDLSRLPPIQEIELIPGATPVAKSPYRLAPSELEELMCLDYRELNKLTVKNRDPHLRIDDLFDQLKRPYLDKFVIAFIDDILIYSKTREEHVEHLRHVINGDEIHVDPSKIEAVKDWKAPRTPIEVRSFLGLARYYQLFSDYNYEIHYHLGKANVVADVLCRKERVKPKRVRAINMTIQSIIKDKIPSAQKEDVDESEGLQKGLDEIIEQRSDVTLYYLDRIWVPLKGYVRPLIMDEVYKSKYFVHPGFDKMYYDLRDRGSWDVHLLLVQFSYNNSYHSSVRCASFEALYGRKCRSLIMWAEKSYADKRRKPLEFSVGDYVLLKVSPWKGVVRFRKKGKLAPRFVRPFEIIEKVGLVAYRLDLPEELNGVHDTFYVSNLKKCLADPTLQVPLDEIRVNAKLNFMEESMEILEGEFKKLKRSRIAIVMVQ</sequence>
<dbReference type="Pfam" id="PF08284">
    <property type="entry name" value="RVP_2"/>
    <property type="match status" value="1"/>
</dbReference>
<dbReference type="EMBL" id="BKCJ010068853">
    <property type="protein sequence ID" value="GEW67777.1"/>
    <property type="molecule type" value="Genomic_DNA"/>
</dbReference>
<dbReference type="AlphaFoldDB" id="A0A699GXB9"/>
<evidence type="ECO:0000313" key="3">
    <source>
        <dbReference type="EMBL" id="GEW67777.1"/>
    </source>
</evidence>
<name>A0A699GXB9_TANCI</name>
<reference evidence="3" key="1">
    <citation type="journal article" date="2019" name="Sci. Rep.">
        <title>Draft genome of Tanacetum cinerariifolium, the natural source of mosquito coil.</title>
        <authorList>
            <person name="Yamashiro T."/>
            <person name="Shiraishi A."/>
            <person name="Satake H."/>
            <person name="Nakayama K."/>
        </authorList>
    </citation>
    <scope>NUCLEOTIDE SEQUENCE</scope>
</reference>
<dbReference type="PANTHER" id="PTHR46148">
    <property type="entry name" value="CHROMO DOMAIN-CONTAINING PROTEIN"/>
    <property type="match status" value="1"/>
</dbReference>
<dbReference type="InterPro" id="IPR021109">
    <property type="entry name" value="Peptidase_aspartic_dom_sf"/>
</dbReference>
<dbReference type="InterPro" id="IPR056924">
    <property type="entry name" value="SH3_Tf2-1"/>
</dbReference>
<evidence type="ECO:0000256" key="1">
    <source>
        <dbReference type="SAM" id="MobiDB-lite"/>
    </source>
</evidence>
<protein>
    <submittedName>
        <fullName evidence="3">Putative reverse transcriptase domain-containing protein</fullName>
    </submittedName>
</protein>
<dbReference type="InterPro" id="IPR043502">
    <property type="entry name" value="DNA/RNA_pol_sf"/>
</dbReference>